<evidence type="ECO:0000256" key="9">
    <source>
        <dbReference type="ARBA" id="ARBA00023027"/>
    </source>
</evidence>
<dbReference type="PRINTS" id="PR00411">
    <property type="entry name" value="PNDRDTASEI"/>
</dbReference>
<reference evidence="20" key="1">
    <citation type="submission" date="2015-11" db="EMBL/GenBank/DDBJ databases">
        <authorList>
            <person name="Seth-Smith H.M.B."/>
        </authorList>
    </citation>
    <scope>NUCLEOTIDE SEQUENCE [LARGE SCALE GENOMIC DNA]</scope>
    <source>
        <strain evidence="20">2013Ark11</strain>
    </source>
</reference>
<keyword evidence="5" id="KW-0963">Cytoplasm</keyword>
<keyword evidence="20" id="KW-1185">Reference proteome</keyword>
<dbReference type="SUPFAM" id="SSF55424">
    <property type="entry name" value="FAD/NAD-linked reductases, dimerisation (C-terminal) domain"/>
    <property type="match status" value="1"/>
</dbReference>
<dbReference type="InterPro" id="IPR012999">
    <property type="entry name" value="Pyr_OxRdtase_I_AS"/>
</dbReference>
<feature type="domain" description="Pyridine nucleotide-disulphide oxidoreductase dimerisation" evidence="17">
    <location>
        <begin position="355"/>
        <end position="461"/>
    </location>
</feature>
<feature type="binding site" evidence="14">
    <location>
        <position position="321"/>
    </location>
    <ligand>
        <name>FAD</name>
        <dbReference type="ChEBI" id="CHEBI:57692"/>
    </ligand>
</feature>
<keyword evidence="14" id="KW-0547">Nucleotide-binding</keyword>
<gene>
    <name evidence="19" type="primary">lpdG</name>
    <name evidence="19" type="ORF">Ark11_1272</name>
</gene>
<comment type="similarity">
    <text evidence="2 16">Belongs to the class-I pyridine nucleotide-disulfide oxidoreductase family.</text>
</comment>
<dbReference type="PROSITE" id="PS00076">
    <property type="entry name" value="PYRIDINE_REDOX_1"/>
    <property type="match status" value="1"/>
</dbReference>
<evidence type="ECO:0000259" key="17">
    <source>
        <dbReference type="Pfam" id="PF02852"/>
    </source>
</evidence>
<dbReference type="SUPFAM" id="SSF51905">
    <property type="entry name" value="FAD/NAD(P)-binding domain"/>
    <property type="match status" value="1"/>
</dbReference>
<dbReference type="GO" id="GO:0006103">
    <property type="term" value="P:2-oxoglutarate metabolic process"/>
    <property type="evidence" value="ECO:0007669"/>
    <property type="project" value="TreeGrafter"/>
</dbReference>
<comment type="catalytic activity">
    <reaction evidence="12 16">
        <text>N(6)-[(R)-dihydrolipoyl]-L-lysyl-[protein] + NAD(+) = N(6)-[(R)-lipoyl]-L-lysyl-[protein] + NADH + H(+)</text>
        <dbReference type="Rhea" id="RHEA:15045"/>
        <dbReference type="Rhea" id="RHEA-COMP:10474"/>
        <dbReference type="Rhea" id="RHEA-COMP:10475"/>
        <dbReference type="ChEBI" id="CHEBI:15378"/>
        <dbReference type="ChEBI" id="CHEBI:57540"/>
        <dbReference type="ChEBI" id="CHEBI:57945"/>
        <dbReference type="ChEBI" id="CHEBI:83099"/>
        <dbReference type="ChEBI" id="CHEBI:83100"/>
        <dbReference type="EC" id="1.8.1.4"/>
    </reaction>
</comment>
<evidence type="ECO:0000256" key="11">
    <source>
        <dbReference type="ARBA" id="ARBA00023284"/>
    </source>
</evidence>
<evidence type="ECO:0000256" key="16">
    <source>
        <dbReference type="RuleBase" id="RU003692"/>
    </source>
</evidence>
<feature type="binding site" evidence="14">
    <location>
        <begin position="152"/>
        <end position="154"/>
    </location>
    <ligand>
        <name>FAD</name>
        <dbReference type="ChEBI" id="CHEBI:57692"/>
    </ligand>
</feature>
<dbReference type="Pfam" id="PF02852">
    <property type="entry name" value="Pyr_redox_dim"/>
    <property type="match status" value="1"/>
</dbReference>
<evidence type="ECO:0000256" key="7">
    <source>
        <dbReference type="ARBA" id="ARBA00022827"/>
    </source>
</evidence>
<evidence type="ECO:0000256" key="8">
    <source>
        <dbReference type="ARBA" id="ARBA00023002"/>
    </source>
</evidence>
<dbReference type="InterPro" id="IPR023753">
    <property type="entry name" value="FAD/NAD-binding_dom"/>
</dbReference>
<evidence type="ECO:0000256" key="3">
    <source>
        <dbReference type="ARBA" id="ARBA00012608"/>
    </source>
</evidence>
<dbReference type="FunFam" id="3.30.390.30:FF:000001">
    <property type="entry name" value="Dihydrolipoyl dehydrogenase"/>
    <property type="match status" value="1"/>
</dbReference>
<dbReference type="RefSeq" id="WP_092343201.1">
    <property type="nucleotide sequence ID" value="NZ_LN906597.1"/>
</dbReference>
<dbReference type="GO" id="GO:0050660">
    <property type="term" value="F:flavin adenine dinucleotide binding"/>
    <property type="evidence" value="ECO:0007669"/>
    <property type="project" value="InterPro"/>
</dbReference>
<dbReference type="PANTHER" id="PTHR22912:SF224">
    <property type="entry name" value="DIHYDROLIPOYL DEHYDROGENASE"/>
    <property type="match status" value="1"/>
</dbReference>
<name>A0A0S4M740_9BURK</name>
<dbReference type="GO" id="GO:0004148">
    <property type="term" value="F:dihydrolipoyl dehydrogenase (NADH) activity"/>
    <property type="evidence" value="ECO:0007669"/>
    <property type="project" value="UniProtKB-EC"/>
</dbReference>
<dbReference type="NCBIfam" id="TIGR01350">
    <property type="entry name" value="lipoamide_DH"/>
    <property type="match status" value="1"/>
</dbReference>
<dbReference type="PANTHER" id="PTHR22912">
    <property type="entry name" value="DISULFIDE OXIDOREDUCTASE"/>
    <property type="match status" value="1"/>
</dbReference>
<evidence type="ECO:0000256" key="14">
    <source>
        <dbReference type="PIRSR" id="PIRSR000350-3"/>
    </source>
</evidence>
<evidence type="ECO:0000256" key="6">
    <source>
        <dbReference type="ARBA" id="ARBA00022630"/>
    </source>
</evidence>
<dbReference type="Pfam" id="PF07992">
    <property type="entry name" value="Pyr_redox_2"/>
    <property type="match status" value="1"/>
</dbReference>
<proteinExistence type="inferred from homology"/>
<feature type="binding site" evidence="14">
    <location>
        <position position="57"/>
    </location>
    <ligand>
        <name>FAD</name>
        <dbReference type="ChEBI" id="CHEBI:57692"/>
    </ligand>
</feature>
<evidence type="ECO:0000256" key="12">
    <source>
        <dbReference type="ARBA" id="ARBA00049187"/>
    </source>
</evidence>
<dbReference type="InterPro" id="IPR001100">
    <property type="entry name" value="Pyr_nuc-diS_OxRdtase"/>
</dbReference>
<dbReference type="STRING" id="1561003.Ark11_1272"/>
<evidence type="ECO:0000313" key="19">
    <source>
        <dbReference type="EMBL" id="CUT18077.1"/>
    </source>
</evidence>
<dbReference type="InterPro" id="IPR004099">
    <property type="entry name" value="Pyr_nucl-diS_OxRdtase_dimer"/>
</dbReference>
<evidence type="ECO:0000256" key="13">
    <source>
        <dbReference type="PIRSR" id="PIRSR000350-2"/>
    </source>
</evidence>
<dbReference type="OrthoDB" id="9800167at2"/>
<evidence type="ECO:0000256" key="2">
    <source>
        <dbReference type="ARBA" id="ARBA00007532"/>
    </source>
</evidence>
<accession>A0A0S4M740</accession>
<dbReference type="Gene3D" id="3.50.50.60">
    <property type="entry name" value="FAD/NAD(P)-binding domain"/>
    <property type="match status" value="2"/>
</dbReference>
<sequence length="474" mass="50465">MEKFDVVVIGSGPGGYVAAIRASQSGFRTACIDSWVDQSGAPCYGGTCLNVGCIPSKALLQSSEFYAQAKYDFGDHGIVLGSVQLDLDRMLQRKQKIITDNNRGISHLFKKNLVTSILGRASFSGIDNDGFYLLSVDGHEEPVAASKVIIATGSAPRFLPVSPVDNHLIVDNVGALSFDQVPGRLAIIGAGVIGLEMGSVWSRLGSHVVILEAATDFLPAADADVSREAMKHFKKQGIKINLGVSIDSVVTHDSVVTVSVRTSVDETKSLTFDRLIVAVGRVPNTDGLHLDRIGLSVDSGGFIPVDHNFSTAIPGVYAIGDVVHGPMLAHRATKDALFVVDNISGVCSYYDRDVIPWVIYTDPEISWVGKTEEQLKREGIDYNVGQASYVGNARARAMGRGFGFVKVISCAATDRILGAHIIGPMASELISEYVVAMSFKSSSQDIASIIHAHPSLSEVSFEAAMAVAGTALHS</sequence>
<dbReference type="Proteomes" id="UP000198651">
    <property type="component" value="Chromosome I"/>
</dbReference>
<dbReference type="InterPro" id="IPR036188">
    <property type="entry name" value="FAD/NAD-bd_sf"/>
</dbReference>
<feature type="binding site" evidence="14">
    <location>
        <begin position="327"/>
        <end position="330"/>
    </location>
    <ligand>
        <name>FAD</name>
        <dbReference type="ChEBI" id="CHEBI:57692"/>
    </ligand>
</feature>
<comment type="miscellaneous">
    <text evidence="16">The active site is a redox-active disulfide bond.</text>
</comment>
<dbReference type="InterPro" id="IPR050151">
    <property type="entry name" value="Class-I_Pyr_Nuc-Dis_Oxidored"/>
</dbReference>
<dbReference type="EC" id="1.8.1.4" evidence="3 16"/>
<evidence type="ECO:0000256" key="5">
    <source>
        <dbReference type="ARBA" id="ARBA00022490"/>
    </source>
</evidence>
<evidence type="ECO:0000313" key="20">
    <source>
        <dbReference type="Proteomes" id="UP000198651"/>
    </source>
</evidence>
<evidence type="ECO:0000256" key="1">
    <source>
        <dbReference type="ARBA" id="ARBA00004496"/>
    </source>
</evidence>
<protein>
    <recommendedName>
        <fullName evidence="4 16">Dihydrolipoyl dehydrogenase</fullName>
        <ecNumber evidence="3 16">1.8.1.4</ecNumber>
    </recommendedName>
</protein>
<comment type="cofactor">
    <cofactor evidence="14 16">
        <name>FAD</name>
        <dbReference type="ChEBI" id="CHEBI:57692"/>
    </cofactor>
    <text evidence="14 16">Binds 1 FAD per subunit.</text>
</comment>
<feature type="binding site" evidence="14">
    <location>
        <position position="280"/>
    </location>
    <ligand>
        <name>NAD(+)</name>
        <dbReference type="ChEBI" id="CHEBI:57540"/>
    </ligand>
</feature>
<keyword evidence="8 16" id="KW-0560">Oxidoreductase</keyword>
<feature type="binding site" evidence="14">
    <location>
        <position position="212"/>
    </location>
    <ligand>
        <name>NAD(+)</name>
        <dbReference type="ChEBI" id="CHEBI:57540"/>
    </ligand>
</feature>
<dbReference type="EMBL" id="LN906597">
    <property type="protein sequence ID" value="CUT18077.1"/>
    <property type="molecule type" value="Genomic_DNA"/>
</dbReference>
<evidence type="ECO:0000259" key="18">
    <source>
        <dbReference type="Pfam" id="PF07992"/>
    </source>
</evidence>
<dbReference type="PRINTS" id="PR00368">
    <property type="entry name" value="FADPNR"/>
</dbReference>
<feature type="binding site" evidence="14">
    <location>
        <begin position="189"/>
        <end position="196"/>
    </location>
    <ligand>
        <name>NAD(+)</name>
        <dbReference type="ChEBI" id="CHEBI:57540"/>
    </ligand>
</feature>
<dbReference type="InterPro" id="IPR006258">
    <property type="entry name" value="Lipoamide_DH"/>
</dbReference>
<dbReference type="PIRSF" id="PIRSF000350">
    <property type="entry name" value="Mercury_reductase_MerA"/>
    <property type="match status" value="1"/>
</dbReference>
<evidence type="ECO:0000256" key="4">
    <source>
        <dbReference type="ARBA" id="ARBA00016961"/>
    </source>
</evidence>
<evidence type="ECO:0000256" key="10">
    <source>
        <dbReference type="ARBA" id="ARBA00023157"/>
    </source>
</evidence>
<comment type="subcellular location">
    <subcellularLocation>
        <location evidence="1">Cytoplasm</location>
    </subcellularLocation>
</comment>
<dbReference type="AlphaFoldDB" id="A0A0S4M740"/>
<keyword evidence="11 16" id="KW-0676">Redox-active center</keyword>
<organism evidence="19 20">
    <name type="scientific">Candidatus Ichthyocystis hellenicum</name>
    <dbReference type="NCBI Taxonomy" id="1561003"/>
    <lineage>
        <taxon>Bacteria</taxon>
        <taxon>Pseudomonadati</taxon>
        <taxon>Pseudomonadota</taxon>
        <taxon>Betaproteobacteria</taxon>
        <taxon>Burkholderiales</taxon>
        <taxon>Candidatus Ichthyocystis</taxon>
    </lineage>
</organism>
<keyword evidence="10" id="KW-1015">Disulfide bond</keyword>
<feature type="active site" description="Proton acceptor" evidence="13">
    <location>
        <position position="453"/>
    </location>
</feature>
<keyword evidence="9 14" id="KW-0520">NAD</keyword>
<evidence type="ECO:0000256" key="15">
    <source>
        <dbReference type="PIRSR" id="PIRSR000350-4"/>
    </source>
</evidence>
<feature type="disulfide bond" description="Redox-active" evidence="15">
    <location>
        <begin position="48"/>
        <end position="53"/>
    </location>
</feature>
<feature type="domain" description="FAD/NAD(P)-binding" evidence="18">
    <location>
        <begin position="4"/>
        <end position="336"/>
    </location>
</feature>
<keyword evidence="7 14" id="KW-0274">FAD</keyword>
<dbReference type="GO" id="GO:0005737">
    <property type="term" value="C:cytoplasm"/>
    <property type="evidence" value="ECO:0007669"/>
    <property type="project" value="UniProtKB-SubCell"/>
</dbReference>
<dbReference type="InterPro" id="IPR016156">
    <property type="entry name" value="FAD/NAD-linked_Rdtase_dimer_sf"/>
</dbReference>
<dbReference type="PATRIC" id="fig|1561003.3.peg.1307"/>
<dbReference type="Gene3D" id="3.30.390.30">
    <property type="match status" value="1"/>
</dbReference>
<keyword evidence="6 16" id="KW-0285">Flavoprotein</keyword>